<gene>
    <name evidence="1" type="ORF">COB67_06950</name>
</gene>
<organism evidence="1 2">
    <name type="scientific">SAR324 cluster bacterium</name>
    <dbReference type="NCBI Taxonomy" id="2024889"/>
    <lineage>
        <taxon>Bacteria</taxon>
        <taxon>Deltaproteobacteria</taxon>
        <taxon>SAR324 cluster</taxon>
    </lineage>
</organism>
<evidence type="ECO:0000313" key="2">
    <source>
        <dbReference type="Proteomes" id="UP000218113"/>
    </source>
</evidence>
<dbReference type="Proteomes" id="UP000218113">
    <property type="component" value="Unassembled WGS sequence"/>
</dbReference>
<comment type="caution">
    <text evidence="1">The sequence shown here is derived from an EMBL/GenBank/DDBJ whole genome shotgun (WGS) entry which is preliminary data.</text>
</comment>
<reference evidence="2" key="1">
    <citation type="submission" date="2017-08" db="EMBL/GenBank/DDBJ databases">
        <title>A dynamic microbial community with high functional redundancy inhabits the cold, oxic subseafloor aquifer.</title>
        <authorList>
            <person name="Tully B.J."/>
            <person name="Wheat C.G."/>
            <person name="Glazer B.T."/>
            <person name="Huber J.A."/>
        </authorList>
    </citation>
    <scope>NUCLEOTIDE SEQUENCE [LARGE SCALE GENOMIC DNA]</scope>
</reference>
<protein>
    <submittedName>
        <fullName evidence="1">Uncharacterized protein</fullName>
    </submittedName>
</protein>
<dbReference type="EMBL" id="NVSR01000039">
    <property type="protein sequence ID" value="PCI28171.1"/>
    <property type="molecule type" value="Genomic_DNA"/>
</dbReference>
<sequence length="203" mass="23480">MLLGLVAFCLLSCNKSIDNIKDYYKYINSPSSGLVKMKNIGNISFSMKYIPSDFYLYKACKEFPNISKDSLKKEYENSFNFILKIGPSEAADVKFDIMTETVSSLAEFQEQVLTVNFGLQKFIRLKMGNREIAPVLVETENVYGLTQHRLINVVFAKEEFEEDWTNNNEIDITFNDEIYGTGKHHFLFYKKDLNNIPELDITK</sequence>
<name>A0A2A4T4B9_9DELT</name>
<proteinExistence type="predicted"/>
<accession>A0A2A4T4B9</accession>
<evidence type="ECO:0000313" key="1">
    <source>
        <dbReference type="EMBL" id="PCI28171.1"/>
    </source>
</evidence>
<dbReference type="AlphaFoldDB" id="A0A2A4T4B9"/>